<name>A0A4Q2TZU3_9HYPH</name>
<evidence type="ECO:0000313" key="2">
    <source>
        <dbReference type="Proteomes" id="UP000290759"/>
    </source>
</evidence>
<dbReference type="Proteomes" id="UP000290759">
    <property type="component" value="Unassembled WGS sequence"/>
</dbReference>
<reference evidence="1 2" key="1">
    <citation type="submission" date="2018-12" db="EMBL/GenBank/DDBJ databases">
        <authorList>
            <person name="Grouzdev D.S."/>
            <person name="Krutkina M.S."/>
        </authorList>
    </citation>
    <scope>NUCLEOTIDE SEQUENCE [LARGE SCALE GENOMIC DNA]</scope>
    <source>
        <strain evidence="1 2">RmlP026</strain>
    </source>
</reference>
<keyword evidence="2" id="KW-1185">Reference proteome</keyword>
<evidence type="ECO:0000313" key="1">
    <source>
        <dbReference type="EMBL" id="RYC28878.1"/>
    </source>
</evidence>
<proteinExistence type="predicted"/>
<dbReference type="RefSeq" id="WP_428977815.1">
    <property type="nucleotide sequence ID" value="NZ_QYBB01000095.1"/>
</dbReference>
<feature type="non-terminal residue" evidence="1">
    <location>
        <position position="160"/>
    </location>
</feature>
<dbReference type="EMBL" id="QYBB01000095">
    <property type="protein sequence ID" value="RYC28878.1"/>
    <property type="molecule type" value="Genomic_DNA"/>
</dbReference>
<gene>
    <name evidence="1" type="ORF">D3273_26970</name>
</gene>
<dbReference type="Gene3D" id="3.30.450.20">
    <property type="entry name" value="PAS domain"/>
    <property type="match status" value="1"/>
</dbReference>
<accession>A0A4Q2TZU3</accession>
<organism evidence="1 2">
    <name type="scientific">Lichenibacterium minor</name>
    <dbReference type="NCBI Taxonomy" id="2316528"/>
    <lineage>
        <taxon>Bacteria</taxon>
        <taxon>Pseudomonadati</taxon>
        <taxon>Pseudomonadota</taxon>
        <taxon>Alphaproteobacteria</taxon>
        <taxon>Hyphomicrobiales</taxon>
        <taxon>Lichenihabitantaceae</taxon>
        <taxon>Lichenibacterium</taxon>
    </lineage>
</organism>
<comment type="caution">
    <text evidence="1">The sequence shown here is derived from an EMBL/GenBank/DDBJ whole genome shotgun (WGS) entry which is preliminary data.</text>
</comment>
<reference evidence="1 2" key="2">
    <citation type="submission" date="2019-02" db="EMBL/GenBank/DDBJ databases">
        <title>'Lichenibacterium ramalinii' gen. nov. sp. nov., 'Lichenibacterium minor' gen. nov. sp. nov.</title>
        <authorList>
            <person name="Pankratov T."/>
        </authorList>
    </citation>
    <scope>NUCLEOTIDE SEQUENCE [LARGE SCALE GENOMIC DNA]</scope>
    <source>
        <strain evidence="1 2">RmlP026</strain>
    </source>
</reference>
<sequence>MITVGFCAASGWTLYDLRQSTYAQAVSGESNLLSALSQDIARNVEIYDMSLQAVVAGLAEPGLSDLSARFQDLVLYDHAASAKDLGSILVLDRDGVVVRGSKAEAIGADLSDREYFLAQKASPDRGLFISEPFTVIAHLPWAGVVSRASGSGWIFGSTTA</sequence>
<dbReference type="CDD" id="cd12914">
    <property type="entry name" value="PDC1_DGC_like"/>
    <property type="match status" value="1"/>
</dbReference>
<dbReference type="AlphaFoldDB" id="A0A4Q2TZU3"/>
<protein>
    <submittedName>
        <fullName evidence="1">GGDEF domain-containing protein</fullName>
    </submittedName>
</protein>